<organism evidence="1 2">
    <name type="scientific">Urbifossiella limnaea</name>
    <dbReference type="NCBI Taxonomy" id="2528023"/>
    <lineage>
        <taxon>Bacteria</taxon>
        <taxon>Pseudomonadati</taxon>
        <taxon>Planctomycetota</taxon>
        <taxon>Planctomycetia</taxon>
        <taxon>Gemmatales</taxon>
        <taxon>Gemmataceae</taxon>
        <taxon>Urbifossiella</taxon>
    </lineage>
</organism>
<reference evidence="1 2" key="1">
    <citation type="submission" date="2019-02" db="EMBL/GenBank/DDBJ databases">
        <title>Deep-cultivation of Planctomycetes and their phenomic and genomic characterization uncovers novel biology.</title>
        <authorList>
            <person name="Wiegand S."/>
            <person name="Jogler M."/>
            <person name="Boedeker C."/>
            <person name="Pinto D."/>
            <person name="Vollmers J."/>
            <person name="Rivas-Marin E."/>
            <person name="Kohn T."/>
            <person name="Peeters S.H."/>
            <person name="Heuer A."/>
            <person name="Rast P."/>
            <person name="Oberbeckmann S."/>
            <person name="Bunk B."/>
            <person name="Jeske O."/>
            <person name="Meyerdierks A."/>
            <person name="Storesund J.E."/>
            <person name="Kallscheuer N."/>
            <person name="Luecker S."/>
            <person name="Lage O.M."/>
            <person name="Pohl T."/>
            <person name="Merkel B.J."/>
            <person name="Hornburger P."/>
            <person name="Mueller R.-W."/>
            <person name="Bruemmer F."/>
            <person name="Labrenz M."/>
            <person name="Spormann A.M."/>
            <person name="Op den Camp H."/>
            <person name="Overmann J."/>
            <person name="Amann R."/>
            <person name="Jetten M.S.M."/>
            <person name="Mascher T."/>
            <person name="Medema M.H."/>
            <person name="Devos D.P."/>
            <person name="Kaster A.-K."/>
            <person name="Ovreas L."/>
            <person name="Rohde M."/>
            <person name="Galperin M.Y."/>
            <person name="Jogler C."/>
        </authorList>
    </citation>
    <scope>NUCLEOTIDE SEQUENCE [LARGE SCALE GENOMIC DNA]</scope>
    <source>
        <strain evidence="1 2">ETA_A1</strain>
    </source>
</reference>
<keyword evidence="2" id="KW-1185">Reference proteome</keyword>
<keyword evidence="1" id="KW-0547">Nucleotide-binding</keyword>
<sequence>MLGRMADVTHLLAVAGAGDPIAAAGGVAVTVGLVFGYDPARTAARLDPIDALRRR</sequence>
<gene>
    <name evidence="1" type="ORF">ETAA1_58630</name>
</gene>
<evidence type="ECO:0000313" key="2">
    <source>
        <dbReference type="Proteomes" id="UP000319576"/>
    </source>
</evidence>
<keyword evidence="1" id="KW-0067">ATP-binding</keyword>
<dbReference type="KEGG" id="uli:ETAA1_58630"/>
<dbReference type="Proteomes" id="UP000319576">
    <property type="component" value="Chromosome"/>
</dbReference>
<protein>
    <submittedName>
        <fullName evidence="1">Macrolide transporter ATP-binding /permease protein</fullName>
    </submittedName>
</protein>
<proteinExistence type="predicted"/>
<accession>A0A517Y271</accession>
<evidence type="ECO:0000313" key="1">
    <source>
        <dbReference type="EMBL" id="QDU23855.1"/>
    </source>
</evidence>
<dbReference type="RefSeq" id="WP_202920493.1">
    <property type="nucleotide sequence ID" value="NZ_CP036273.1"/>
</dbReference>
<dbReference type="AlphaFoldDB" id="A0A517Y271"/>
<name>A0A517Y271_9BACT</name>
<dbReference type="EMBL" id="CP036273">
    <property type="protein sequence ID" value="QDU23855.1"/>
    <property type="molecule type" value="Genomic_DNA"/>
</dbReference>
<dbReference type="GO" id="GO:0005524">
    <property type="term" value="F:ATP binding"/>
    <property type="evidence" value="ECO:0007669"/>
    <property type="project" value="UniProtKB-KW"/>
</dbReference>